<evidence type="ECO:0000313" key="9">
    <source>
        <dbReference type="Proteomes" id="UP000054516"/>
    </source>
</evidence>
<keyword evidence="5 7" id="KW-0408">Iron</keyword>
<comment type="similarity">
    <text evidence="2">Belongs to the cytochrome P450 family.</text>
</comment>
<protein>
    <submittedName>
        <fullName evidence="8">Putative cytochrome P450</fullName>
    </submittedName>
</protein>
<dbReference type="EMBL" id="DF977546">
    <property type="protein sequence ID" value="GAP92257.2"/>
    <property type="molecule type" value="Genomic_DNA"/>
</dbReference>
<sequence>MMAFAGDVIGHVCVDDPGELIDDEDFAPIWFNIIHSMIQLIPLFTEFPWMIHLVRRIPTWVVLWLDPKAECFKTWKTRAEKHIENLVEEKEQQRMTKVETTVGGRPTLFRYMVHESDLPEEDLTVDRLANEAQVFLGTGSVTIAHALHFITVYILLNPHVRERLEGELQLASAQPRWSELERLPYLQAIVKEGLRLSYGTMHRLPRVSPDEALYYTSPRDGKVWRIPPGVPVGMTAYYQHTNPDIFPDPYSFVPERWLAGVSPQMIRNLVPFTRGSRSCIGMNLAMAEINLMLAALFRPGAPKFDLFETDETDLVPAHDYIVPVPRMDSKGVRVIFR</sequence>
<gene>
    <name evidence="8" type="ORF">SAMD00023353_10100270</name>
</gene>
<name>A0A1W2TUH2_ROSNE</name>
<evidence type="ECO:0000256" key="5">
    <source>
        <dbReference type="ARBA" id="ARBA00023004"/>
    </source>
</evidence>
<dbReference type="GO" id="GO:0016705">
    <property type="term" value="F:oxidoreductase activity, acting on paired donors, with incorporation or reduction of molecular oxygen"/>
    <property type="evidence" value="ECO:0007669"/>
    <property type="project" value="InterPro"/>
</dbReference>
<proteinExistence type="inferred from homology"/>
<dbReference type="Gene3D" id="1.10.630.10">
    <property type="entry name" value="Cytochrome P450"/>
    <property type="match status" value="1"/>
</dbReference>
<dbReference type="InterPro" id="IPR050121">
    <property type="entry name" value="Cytochrome_P450_monoxygenase"/>
</dbReference>
<reference evidence="8" key="1">
    <citation type="submission" date="2016-03" db="EMBL/GenBank/DDBJ databases">
        <title>Draft genome sequence of Rosellinia necatrix.</title>
        <authorList>
            <person name="Kanematsu S."/>
        </authorList>
    </citation>
    <scope>NUCLEOTIDE SEQUENCE [LARGE SCALE GENOMIC DNA]</scope>
    <source>
        <strain evidence="8">W97</strain>
    </source>
</reference>
<dbReference type="OMA" id="TSAITHY"/>
<dbReference type="STRING" id="77044.A0A1W2TUH2"/>
<evidence type="ECO:0000256" key="7">
    <source>
        <dbReference type="PIRSR" id="PIRSR602403-1"/>
    </source>
</evidence>
<feature type="binding site" description="axial binding residue" evidence="7">
    <location>
        <position position="279"/>
    </location>
    <ligand>
        <name>heme</name>
        <dbReference type="ChEBI" id="CHEBI:30413"/>
    </ligand>
    <ligandPart>
        <name>Fe</name>
        <dbReference type="ChEBI" id="CHEBI:18248"/>
    </ligandPart>
</feature>
<keyword evidence="6" id="KW-0503">Monooxygenase</keyword>
<evidence type="ECO:0000256" key="6">
    <source>
        <dbReference type="ARBA" id="ARBA00023033"/>
    </source>
</evidence>
<dbReference type="InterPro" id="IPR002403">
    <property type="entry name" value="Cyt_P450_E_grp-IV"/>
</dbReference>
<keyword evidence="3 7" id="KW-0349">Heme</keyword>
<keyword evidence="9" id="KW-1185">Reference proteome</keyword>
<dbReference type="SUPFAM" id="SSF48264">
    <property type="entry name" value="Cytochrome P450"/>
    <property type="match status" value="1"/>
</dbReference>
<dbReference type="InterPro" id="IPR036396">
    <property type="entry name" value="Cyt_P450_sf"/>
</dbReference>
<dbReference type="GO" id="GO:0005506">
    <property type="term" value="F:iron ion binding"/>
    <property type="evidence" value="ECO:0007669"/>
    <property type="project" value="InterPro"/>
</dbReference>
<dbReference type="OrthoDB" id="3945418at2759"/>
<organism evidence="8">
    <name type="scientific">Rosellinia necatrix</name>
    <name type="common">White root-rot fungus</name>
    <dbReference type="NCBI Taxonomy" id="77044"/>
    <lineage>
        <taxon>Eukaryota</taxon>
        <taxon>Fungi</taxon>
        <taxon>Dikarya</taxon>
        <taxon>Ascomycota</taxon>
        <taxon>Pezizomycotina</taxon>
        <taxon>Sordariomycetes</taxon>
        <taxon>Xylariomycetidae</taxon>
        <taxon>Xylariales</taxon>
        <taxon>Xylariaceae</taxon>
        <taxon>Rosellinia</taxon>
    </lineage>
</organism>
<dbReference type="PRINTS" id="PR00385">
    <property type="entry name" value="P450"/>
</dbReference>
<dbReference type="Proteomes" id="UP000054516">
    <property type="component" value="Unassembled WGS sequence"/>
</dbReference>
<evidence type="ECO:0000256" key="3">
    <source>
        <dbReference type="ARBA" id="ARBA00022617"/>
    </source>
</evidence>
<comment type="cofactor">
    <cofactor evidence="1 7">
        <name>heme</name>
        <dbReference type="ChEBI" id="CHEBI:30413"/>
    </cofactor>
</comment>
<dbReference type="PANTHER" id="PTHR24305">
    <property type="entry name" value="CYTOCHROME P450"/>
    <property type="match status" value="1"/>
</dbReference>
<dbReference type="InterPro" id="IPR001128">
    <property type="entry name" value="Cyt_P450"/>
</dbReference>
<dbReference type="GO" id="GO:0004497">
    <property type="term" value="F:monooxygenase activity"/>
    <property type="evidence" value="ECO:0007669"/>
    <property type="project" value="UniProtKB-KW"/>
</dbReference>
<dbReference type="Pfam" id="PF00067">
    <property type="entry name" value="p450"/>
    <property type="match status" value="1"/>
</dbReference>
<accession>A0A1W2TUH2</accession>
<dbReference type="PRINTS" id="PR00465">
    <property type="entry name" value="EP450IV"/>
</dbReference>
<dbReference type="GO" id="GO:0020037">
    <property type="term" value="F:heme binding"/>
    <property type="evidence" value="ECO:0007669"/>
    <property type="project" value="InterPro"/>
</dbReference>
<evidence type="ECO:0000256" key="1">
    <source>
        <dbReference type="ARBA" id="ARBA00001971"/>
    </source>
</evidence>
<keyword evidence="6" id="KW-0560">Oxidoreductase</keyword>
<dbReference type="PANTHER" id="PTHR24305:SF166">
    <property type="entry name" value="CYTOCHROME P450 12A4, MITOCHONDRIAL-RELATED"/>
    <property type="match status" value="1"/>
</dbReference>
<evidence type="ECO:0000256" key="4">
    <source>
        <dbReference type="ARBA" id="ARBA00022723"/>
    </source>
</evidence>
<dbReference type="AlphaFoldDB" id="A0A1W2TUH2"/>
<keyword evidence="4 7" id="KW-0479">Metal-binding</keyword>
<evidence type="ECO:0000256" key="2">
    <source>
        <dbReference type="ARBA" id="ARBA00010617"/>
    </source>
</evidence>
<evidence type="ECO:0000313" key="8">
    <source>
        <dbReference type="EMBL" id="GAP92257.2"/>
    </source>
</evidence>
<dbReference type="CDD" id="cd11062">
    <property type="entry name" value="CYP58-like"/>
    <property type="match status" value="1"/>
</dbReference>